<dbReference type="VEuPathDB" id="TriTrypDB:TM35_000262080"/>
<dbReference type="GO" id="GO:0016758">
    <property type="term" value="F:hexosyltransferase activity"/>
    <property type="evidence" value="ECO:0007669"/>
    <property type="project" value="InterPro"/>
</dbReference>
<name>A0A1X0NPW4_9TRYP</name>
<evidence type="ECO:0000313" key="12">
    <source>
        <dbReference type="Proteomes" id="UP000192257"/>
    </source>
</evidence>
<evidence type="ECO:0000256" key="9">
    <source>
        <dbReference type="ARBA" id="ARBA00023136"/>
    </source>
</evidence>
<dbReference type="GeneID" id="39987725"/>
<evidence type="ECO:0000256" key="2">
    <source>
        <dbReference type="ARBA" id="ARBA00008661"/>
    </source>
</evidence>
<evidence type="ECO:0000256" key="10">
    <source>
        <dbReference type="RuleBase" id="RU363063"/>
    </source>
</evidence>
<dbReference type="PANTHER" id="PTHR11214:SF351">
    <property type="entry name" value="BETA-1,3-GALACTOSYLTRANSFERASE PVG3"/>
    <property type="match status" value="1"/>
</dbReference>
<keyword evidence="12" id="KW-1185">Reference proteome</keyword>
<keyword evidence="5 10" id="KW-0812">Transmembrane</keyword>
<dbReference type="Proteomes" id="UP000192257">
    <property type="component" value="Unassembled WGS sequence"/>
</dbReference>
<evidence type="ECO:0000256" key="4">
    <source>
        <dbReference type="ARBA" id="ARBA00022679"/>
    </source>
</evidence>
<reference evidence="11 12" key="1">
    <citation type="submission" date="2017-03" db="EMBL/GenBank/DDBJ databases">
        <title>An alternative strategy for trypanosome survival in the mammalian bloodstream revealed through genome and transcriptome analysis of the ubiquitous bovine parasite Trypanosoma (Megatrypanum) theileri.</title>
        <authorList>
            <person name="Kelly S."/>
            <person name="Ivens A."/>
            <person name="Mott A."/>
            <person name="O'Neill E."/>
            <person name="Emms D."/>
            <person name="Macleod O."/>
            <person name="Voorheis P."/>
            <person name="Matthews J."/>
            <person name="Matthews K."/>
            <person name="Carrington M."/>
        </authorList>
    </citation>
    <scope>NUCLEOTIDE SEQUENCE [LARGE SCALE GENOMIC DNA]</scope>
    <source>
        <strain evidence="11">Edinburgh</strain>
    </source>
</reference>
<feature type="transmembrane region" description="Helical" evidence="10">
    <location>
        <begin position="12"/>
        <end position="30"/>
    </location>
</feature>
<dbReference type="RefSeq" id="XP_028880822.1">
    <property type="nucleotide sequence ID" value="XM_029027945.1"/>
</dbReference>
<keyword evidence="9 10" id="KW-0472">Membrane</keyword>
<keyword evidence="8 10" id="KW-0333">Golgi apparatus</keyword>
<protein>
    <recommendedName>
        <fullName evidence="10">Hexosyltransferase</fullName>
        <ecNumber evidence="10">2.4.1.-</ecNumber>
    </recommendedName>
</protein>
<evidence type="ECO:0000256" key="5">
    <source>
        <dbReference type="ARBA" id="ARBA00022692"/>
    </source>
</evidence>
<keyword evidence="7 10" id="KW-1133">Transmembrane helix</keyword>
<keyword evidence="4 11" id="KW-0808">Transferase</keyword>
<evidence type="ECO:0000256" key="8">
    <source>
        <dbReference type="ARBA" id="ARBA00023034"/>
    </source>
</evidence>
<comment type="similarity">
    <text evidence="2 10">Belongs to the glycosyltransferase 31 family.</text>
</comment>
<proteinExistence type="inferred from homology"/>
<dbReference type="Gene3D" id="3.90.550.50">
    <property type="match status" value="1"/>
</dbReference>
<dbReference type="GO" id="GO:0000139">
    <property type="term" value="C:Golgi membrane"/>
    <property type="evidence" value="ECO:0007669"/>
    <property type="project" value="UniProtKB-SubCell"/>
</dbReference>
<evidence type="ECO:0000256" key="3">
    <source>
        <dbReference type="ARBA" id="ARBA00022676"/>
    </source>
</evidence>
<comment type="subcellular location">
    <subcellularLocation>
        <location evidence="1 10">Golgi apparatus membrane</location>
        <topology evidence="1 10">Single-pass type II membrane protein</topology>
    </subcellularLocation>
</comment>
<dbReference type="OrthoDB" id="252344at2759"/>
<dbReference type="EC" id="2.4.1.-" evidence="10"/>
<dbReference type="InterPro" id="IPR002659">
    <property type="entry name" value="Glyco_trans_31"/>
</dbReference>
<evidence type="ECO:0000313" key="11">
    <source>
        <dbReference type="EMBL" id="ORC86756.1"/>
    </source>
</evidence>
<evidence type="ECO:0000256" key="1">
    <source>
        <dbReference type="ARBA" id="ARBA00004323"/>
    </source>
</evidence>
<organism evidence="11 12">
    <name type="scientific">Trypanosoma theileri</name>
    <dbReference type="NCBI Taxonomy" id="67003"/>
    <lineage>
        <taxon>Eukaryota</taxon>
        <taxon>Discoba</taxon>
        <taxon>Euglenozoa</taxon>
        <taxon>Kinetoplastea</taxon>
        <taxon>Metakinetoplastina</taxon>
        <taxon>Trypanosomatida</taxon>
        <taxon>Trypanosomatidae</taxon>
        <taxon>Trypanosoma</taxon>
    </lineage>
</organism>
<accession>A0A1X0NPW4</accession>
<dbReference type="PANTHER" id="PTHR11214">
    <property type="entry name" value="BETA-1,3-N-ACETYLGLUCOSAMINYLTRANSFERASE"/>
    <property type="match status" value="1"/>
</dbReference>
<comment type="caution">
    <text evidence="11">The sequence shown here is derived from an EMBL/GenBank/DDBJ whole genome shotgun (WGS) entry which is preliminary data.</text>
</comment>
<dbReference type="EMBL" id="NBCO01000026">
    <property type="protein sequence ID" value="ORC86756.1"/>
    <property type="molecule type" value="Genomic_DNA"/>
</dbReference>
<gene>
    <name evidence="11" type="ORF">TM35_000262080</name>
</gene>
<dbReference type="AlphaFoldDB" id="A0A1X0NPW4"/>
<keyword evidence="6 10" id="KW-0735">Signal-anchor</keyword>
<evidence type="ECO:0000256" key="6">
    <source>
        <dbReference type="ARBA" id="ARBA00022968"/>
    </source>
</evidence>
<keyword evidence="3 10" id="KW-0328">Glycosyltransferase</keyword>
<evidence type="ECO:0000256" key="7">
    <source>
        <dbReference type="ARBA" id="ARBA00022989"/>
    </source>
</evidence>
<sequence>MTHHTQQRNISVCLFVLVITLYSFVWHSHFDVDAVFPRGDYPSDTSLNVTAAVKPHSPDDTADNESLRYIPHSTIQTWKERDYLIVFGILSIDIEARRRRRDLQRTTCWQFPGVARRANNFNGAMLVLYVLARHPSHGYNYSAALLKEADEYHDVVTLRTSDSLPTTNKVIGFEGHWGTEAGISMSRKVYFWFELALRVFPNVNYIAKGDDDMFLRVPQFLADLRTVPRRGIYWGRLGTHDNPVRFFFVVGFCATLSRDIVEHFVSYKPLQRLVYTPYTKGKETLFFSLFMQNEDMMVGFVLRKVLHHNITFVREKRCRFHDFRSGRHKWRVTKNSVMVHHITEEDYDRLMNFSGYQRSITPKTPVHRSWHLEFIC</sequence>